<dbReference type="NCBIfam" id="TIGR01409">
    <property type="entry name" value="TAT_signal_seq"/>
    <property type="match status" value="1"/>
</dbReference>
<dbReference type="SUPFAM" id="SSF46548">
    <property type="entry name" value="alpha-helical ferredoxin"/>
    <property type="match status" value="1"/>
</dbReference>
<dbReference type="InterPro" id="IPR036812">
    <property type="entry name" value="NAD(P)_OxRdtase_dom_sf"/>
</dbReference>
<protein>
    <submittedName>
        <fullName evidence="3">Twin-arginine translocation signal domain-containing protein</fullName>
    </submittedName>
</protein>
<dbReference type="Pfam" id="PF13187">
    <property type="entry name" value="Fer4_9"/>
    <property type="match status" value="1"/>
</dbReference>
<reference evidence="3" key="1">
    <citation type="submission" date="2019-04" db="EMBL/GenBank/DDBJ databases">
        <title>Evolution of Biomass-Degrading Anaerobic Consortia Revealed by Metagenomics.</title>
        <authorList>
            <person name="Peng X."/>
        </authorList>
    </citation>
    <scope>NUCLEOTIDE SEQUENCE</scope>
    <source>
        <strain evidence="3">SIG141</strain>
    </source>
</reference>
<dbReference type="InterPro" id="IPR053135">
    <property type="entry name" value="AKR2_Oxidoreductase"/>
</dbReference>
<dbReference type="AlphaFoldDB" id="A0A928BTQ3"/>
<dbReference type="PANTHER" id="PTHR43312:SF2">
    <property type="entry name" value="OXIDOREDUCTASE"/>
    <property type="match status" value="1"/>
</dbReference>
<dbReference type="EMBL" id="SUYD01000015">
    <property type="protein sequence ID" value="MBE6267044.1"/>
    <property type="molecule type" value="Genomic_DNA"/>
</dbReference>
<organism evidence="3 4">
    <name type="scientific">Xylanibacter ruminicola</name>
    <name type="common">Prevotella ruminicola</name>
    <dbReference type="NCBI Taxonomy" id="839"/>
    <lineage>
        <taxon>Bacteria</taxon>
        <taxon>Pseudomonadati</taxon>
        <taxon>Bacteroidota</taxon>
        <taxon>Bacteroidia</taxon>
        <taxon>Bacteroidales</taxon>
        <taxon>Prevotellaceae</taxon>
        <taxon>Xylanibacter</taxon>
    </lineage>
</organism>
<proteinExistence type="predicted"/>
<dbReference type="PROSITE" id="PS51318">
    <property type="entry name" value="TAT"/>
    <property type="match status" value="1"/>
</dbReference>
<dbReference type="InterPro" id="IPR019546">
    <property type="entry name" value="TAT_signal_bac_arc"/>
</dbReference>
<sequence length="453" mass="51932">MMEENNNKNLSRRDFLRRLGMGAGAVMASSVMGPLRAMAQDDKKAPSPNNRMTYRVQHGSGEQISLLGFGMMRLPNNQEEVNLLVDYAIEHGVNYFDTAPMYMGGQSEVLTGNALSRHPRDKYYIATKMSNQNQRLWSFEESQKMYYQSFQRLKVDHIDYYLMHSIGGGGMDTLNKRFFDNHLLEFLLKEREAGRIRHLGFSYHGDVRPFDWLLDHQEEYHFDFVQIQMNFLDWRHASMGNGWRKDADAEYLYNKCEKTGVQCVIMEPLRGGAFGKMAQELTDQLKAVRPNDSTARWAFRWVGSHPNILTTLSGMNQMDHMKENVETFSPLENCTEAENTLLAEIADQMAGFPTIPCTTCAYCMPCPYGVDIPGNFAYYNEAVNSHILPLPEKQAADYATKKQQFADGLRNALPNVETWARSCADCEECLAKCPQQIRIPNQMARIVELLRNR</sequence>
<evidence type="ECO:0000313" key="4">
    <source>
        <dbReference type="Proteomes" id="UP000763088"/>
    </source>
</evidence>
<dbReference type="InterPro" id="IPR023210">
    <property type="entry name" value="NADP_OxRdtase_dom"/>
</dbReference>
<dbReference type="Pfam" id="PF00248">
    <property type="entry name" value="Aldo_ket_red"/>
    <property type="match status" value="1"/>
</dbReference>
<dbReference type="Gene3D" id="3.20.20.100">
    <property type="entry name" value="NADP-dependent oxidoreductase domain"/>
    <property type="match status" value="1"/>
</dbReference>
<accession>A0A928BTQ3</accession>
<dbReference type="CDD" id="cd19096">
    <property type="entry name" value="AKR_Fe-S_oxidoreductase"/>
    <property type="match status" value="1"/>
</dbReference>
<comment type="caution">
    <text evidence="3">The sequence shown here is derived from an EMBL/GenBank/DDBJ whole genome shotgun (WGS) entry which is preliminary data.</text>
</comment>
<name>A0A928BTQ3_XYLRU</name>
<dbReference type="PANTHER" id="PTHR43312">
    <property type="entry name" value="D-THREO-ALDOSE 1-DEHYDROGENASE"/>
    <property type="match status" value="1"/>
</dbReference>
<gene>
    <name evidence="3" type="ORF">E7102_11380</name>
</gene>
<evidence type="ECO:0000313" key="3">
    <source>
        <dbReference type="EMBL" id="MBE6267044.1"/>
    </source>
</evidence>
<evidence type="ECO:0000259" key="2">
    <source>
        <dbReference type="Pfam" id="PF13187"/>
    </source>
</evidence>
<evidence type="ECO:0000259" key="1">
    <source>
        <dbReference type="Pfam" id="PF00248"/>
    </source>
</evidence>
<dbReference type="InterPro" id="IPR006311">
    <property type="entry name" value="TAT_signal"/>
</dbReference>
<dbReference type="Proteomes" id="UP000763088">
    <property type="component" value="Unassembled WGS sequence"/>
</dbReference>
<dbReference type="InterPro" id="IPR017896">
    <property type="entry name" value="4Fe4S_Fe-S-bd"/>
</dbReference>
<feature type="domain" description="4Fe-4S ferredoxin-type" evidence="2">
    <location>
        <begin position="357"/>
        <end position="436"/>
    </location>
</feature>
<feature type="domain" description="NADP-dependent oxidoreductase" evidence="1">
    <location>
        <begin position="67"/>
        <end position="329"/>
    </location>
</feature>
<dbReference type="SUPFAM" id="SSF51430">
    <property type="entry name" value="NAD(P)-linked oxidoreductase"/>
    <property type="match status" value="1"/>
</dbReference>